<dbReference type="Pfam" id="PF14743">
    <property type="entry name" value="DNA_ligase_OB_2"/>
    <property type="match status" value="1"/>
</dbReference>
<feature type="compositionally biased region" description="Basic and acidic residues" evidence="6">
    <location>
        <begin position="142"/>
        <end position="163"/>
    </location>
</feature>
<dbReference type="Pfam" id="PF00533">
    <property type="entry name" value="BRCT"/>
    <property type="match status" value="1"/>
</dbReference>
<dbReference type="Gene3D" id="3.40.50.10190">
    <property type="entry name" value="BRCT domain"/>
    <property type="match status" value="1"/>
</dbReference>
<protein>
    <submittedName>
        <fullName evidence="11">7678_t:CDS:1</fullName>
    </submittedName>
</protein>
<dbReference type="Gene3D" id="3.30.1490.70">
    <property type="match status" value="1"/>
</dbReference>
<dbReference type="EMBL" id="CAJVPV010006301">
    <property type="protein sequence ID" value="CAG8602981.1"/>
    <property type="molecule type" value="Genomic_DNA"/>
</dbReference>
<evidence type="ECO:0000313" key="11">
    <source>
        <dbReference type="EMBL" id="CAG8602981.1"/>
    </source>
</evidence>
<dbReference type="SUPFAM" id="SSF56091">
    <property type="entry name" value="DNA ligase/mRNA capping enzyme, catalytic domain"/>
    <property type="match status" value="1"/>
</dbReference>
<dbReference type="NCBIfam" id="NF006592">
    <property type="entry name" value="PRK09125.1"/>
    <property type="match status" value="1"/>
</dbReference>
<keyword evidence="5" id="KW-0234">DNA repair</keyword>
<gene>
    <name evidence="11" type="ORF">AMORRO_LOCUS7863</name>
</gene>
<dbReference type="InterPro" id="IPR001357">
    <property type="entry name" value="BRCT_dom"/>
</dbReference>
<feature type="non-terminal residue" evidence="11">
    <location>
        <position position="539"/>
    </location>
</feature>
<evidence type="ECO:0000259" key="8">
    <source>
        <dbReference type="Pfam" id="PF01068"/>
    </source>
</evidence>
<dbReference type="GO" id="GO:0006310">
    <property type="term" value="P:DNA recombination"/>
    <property type="evidence" value="ECO:0007669"/>
    <property type="project" value="InterPro"/>
</dbReference>
<feature type="compositionally biased region" description="Basic and acidic residues" evidence="6">
    <location>
        <begin position="219"/>
        <end position="233"/>
    </location>
</feature>
<dbReference type="InterPro" id="IPR008893">
    <property type="entry name" value="WGR_domain"/>
</dbReference>
<dbReference type="Gene3D" id="2.20.140.10">
    <property type="entry name" value="WGR domain"/>
    <property type="match status" value="1"/>
</dbReference>
<dbReference type="InterPro" id="IPR036420">
    <property type="entry name" value="BRCT_dom_sf"/>
</dbReference>
<dbReference type="Pfam" id="PF05406">
    <property type="entry name" value="WGR"/>
    <property type="match status" value="1"/>
</dbReference>
<dbReference type="CDD" id="cd08041">
    <property type="entry name" value="OBF_kDNA_ligase_like"/>
    <property type="match status" value="1"/>
</dbReference>
<dbReference type="InterPro" id="IPR012340">
    <property type="entry name" value="NA-bd_OB-fold"/>
</dbReference>
<keyword evidence="3" id="KW-0235">DNA replication</keyword>
<evidence type="ECO:0000256" key="3">
    <source>
        <dbReference type="ARBA" id="ARBA00022705"/>
    </source>
</evidence>
<evidence type="ECO:0000313" key="12">
    <source>
        <dbReference type="Proteomes" id="UP000789342"/>
    </source>
</evidence>
<dbReference type="Proteomes" id="UP000789342">
    <property type="component" value="Unassembled WGS sequence"/>
</dbReference>
<comment type="caution">
    <text evidence="11">The sequence shown here is derived from an EMBL/GenBank/DDBJ whole genome shotgun (WGS) entry which is preliminary data.</text>
</comment>
<dbReference type="GO" id="GO:0003910">
    <property type="term" value="F:DNA ligase (ATP) activity"/>
    <property type="evidence" value="ECO:0007669"/>
    <property type="project" value="InterPro"/>
</dbReference>
<dbReference type="Gene3D" id="3.30.470.30">
    <property type="entry name" value="DNA ligase/mRNA capping enzyme"/>
    <property type="match status" value="1"/>
</dbReference>
<dbReference type="OrthoDB" id="411785at2759"/>
<dbReference type="InterPro" id="IPR050326">
    <property type="entry name" value="NAD_dep_DNA_ligaseB"/>
</dbReference>
<accession>A0A9N9CIP6</accession>
<dbReference type="Pfam" id="PF01068">
    <property type="entry name" value="DNA_ligase_A_M"/>
    <property type="match status" value="1"/>
</dbReference>
<dbReference type="GO" id="GO:0006281">
    <property type="term" value="P:DNA repair"/>
    <property type="evidence" value="ECO:0007669"/>
    <property type="project" value="UniProtKB-KW"/>
</dbReference>
<keyword evidence="12" id="KW-1185">Reference proteome</keyword>
<evidence type="ECO:0000256" key="4">
    <source>
        <dbReference type="ARBA" id="ARBA00022763"/>
    </source>
</evidence>
<dbReference type="PANTHER" id="PTHR47810:SF1">
    <property type="entry name" value="DNA LIGASE B"/>
    <property type="match status" value="1"/>
</dbReference>
<dbReference type="CDD" id="cd07896">
    <property type="entry name" value="Adenylation_kDNA_ligase_like"/>
    <property type="match status" value="1"/>
</dbReference>
<evidence type="ECO:0000256" key="6">
    <source>
        <dbReference type="SAM" id="MobiDB-lite"/>
    </source>
</evidence>
<evidence type="ECO:0000256" key="2">
    <source>
        <dbReference type="ARBA" id="ARBA00022598"/>
    </source>
</evidence>
<dbReference type="InterPro" id="IPR012310">
    <property type="entry name" value="DNA_ligase_ATP-dep_cent"/>
</dbReference>
<evidence type="ECO:0000259" key="10">
    <source>
        <dbReference type="Pfam" id="PF14743"/>
    </source>
</evidence>
<dbReference type="PANTHER" id="PTHR47810">
    <property type="entry name" value="DNA LIGASE"/>
    <property type="match status" value="1"/>
</dbReference>
<keyword evidence="2" id="KW-0436">Ligase</keyword>
<evidence type="ECO:0000259" key="7">
    <source>
        <dbReference type="Pfam" id="PF00533"/>
    </source>
</evidence>
<comment type="cofactor">
    <cofactor evidence="1">
        <name>a divalent metal cation</name>
        <dbReference type="ChEBI" id="CHEBI:60240"/>
    </cofactor>
</comment>
<dbReference type="GO" id="GO:0006260">
    <property type="term" value="P:DNA replication"/>
    <property type="evidence" value="ECO:0007669"/>
    <property type="project" value="UniProtKB-KW"/>
</dbReference>
<evidence type="ECO:0000259" key="9">
    <source>
        <dbReference type="Pfam" id="PF05406"/>
    </source>
</evidence>
<feature type="domain" description="WGR" evidence="9">
    <location>
        <begin position="114"/>
        <end position="172"/>
    </location>
</feature>
<dbReference type="GO" id="GO:0005524">
    <property type="term" value="F:ATP binding"/>
    <property type="evidence" value="ECO:0007669"/>
    <property type="project" value="InterPro"/>
</dbReference>
<dbReference type="SUPFAM" id="SSF52113">
    <property type="entry name" value="BRCT domain"/>
    <property type="match status" value="1"/>
</dbReference>
<evidence type="ECO:0000256" key="5">
    <source>
        <dbReference type="ARBA" id="ARBA00023204"/>
    </source>
</evidence>
<feature type="domain" description="DNA ligase OB-like" evidence="10">
    <location>
        <begin position="457"/>
        <end position="521"/>
    </location>
</feature>
<feature type="region of interest" description="Disordered" evidence="6">
    <location>
        <begin position="133"/>
        <end position="252"/>
    </location>
</feature>
<proteinExistence type="predicted"/>
<name>A0A9N9CIP6_9GLOM</name>
<dbReference type="SUPFAM" id="SSF50249">
    <property type="entry name" value="Nucleic acid-binding proteins"/>
    <property type="match status" value="1"/>
</dbReference>
<keyword evidence="4" id="KW-0227">DNA damage</keyword>
<organism evidence="11 12">
    <name type="scientific">Acaulospora morrowiae</name>
    <dbReference type="NCBI Taxonomy" id="94023"/>
    <lineage>
        <taxon>Eukaryota</taxon>
        <taxon>Fungi</taxon>
        <taxon>Fungi incertae sedis</taxon>
        <taxon>Mucoromycota</taxon>
        <taxon>Glomeromycotina</taxon>
        <taxon>Glomeromycetes</taxon>
        <taxon>Diversisporales</taxon>
        <taxon>Acaulosporaceae</taxon>
        <taxon>Acaulospora</taxon>
    </lineage>
</organism>
<dbReference type="InterPro" id="IPR029319">
    <property type="entry name" value="DNA_ligase_OB"/>
</dbReference>
<evidence type="ECO:0000256" key="1">
    <source>
        <dbReference type="ARBA" id="ARBA00001968"/>
    </source>
</evidence>
<dbReference type="AlphaFoldDB" id="A0A9N9CIP6"/>
<feature type="domain" description="ATP-dependent DNA ligase family profile" evidence="8">
    <location>
        <begin position="284"/>
        <end position="443"/>
    </location>
</feature>
<sequence>MSEIVVFLGNLKTAPHEVHNSRAESLGFTVKTEITENTKYVVCGENVGPGVDEARNLGLTILEEEEWEDILVEREKEITKISQGTSEKRTIEEDESENDLQDTFAKPTTYMVAGNRYWEIRLDGRKTHIRTGKVGERGLTSMKEHKNWADAKKSMTDLVEKKKSQGFQKQRKPKSDITGSKTAKKRKQKLDDSDGTSNTASPVDDGNEMMDLSPDENVTSDREKVRRDDKNHGEGSSTISPKYNFKKPSGLPSSIVKSKPISIMKGRVPELLLAHSWKEDEVDPVGWWMSEKLDGVRAFWCGKQGKFFSRQGNCYVAPEWFTKGFPRDVDLDGELFGGRGKFQSTVSIVKAGEDEWKSITYEIFDVPSYMNAPFEDRMSFIEDMFEKQKPAYGRIVQHRRCKSAKDVWDELKRVESLGGEGLMIRKPKSEYVCSRSNVLLKVKSFFDGEALVEGYEPGKGKYHNMTGALKCVMACGKKFKVGSGMTDEDRRKPPKIGSIIVYRCQELSDSGNPRFPTFVGIAADKDKPKDPDFGHKLKV</sequence>
<feature type="domain" description="BRCT" evidence="7">
    <location>
        <begin position="4"/>
        <end position="70"/>
    </location>
</feature>
<dbReference type="Gene3D" id="2.40.50.140">
    <property type="entry name" value="Nucleic acid-binding proteins"/>
    <property type="match status" value="1"/>
</dbReference>
<reference evidence="11" key="1">
    <citation type="submission" date="2021-06" db="EMBL/GenBank/DDBJ databases">
        <authorList>
            <person name="Kallberg Y."/>
            <person name="Tangrot J."/>
            <person name="Rosling A."/>
        </authorList>
    </citation>
    <scope>NUCLEOTIDE SEQUENCE</scope>
    <source>
        <strain evidence="11">CL551</strain>
    </source>
</reference>